<accession>A0ABR6CT48</accession>
<gene>
    <name evidence="1" type="ORF">HNP81_003519</name>
</gene>
<protein>
    <recommendedName>
        <fullName evidence="3">ABC transporter</fullName>
    </recommendedName>
</protein>
<proteinExistence type="predicted"/>
<evidence type="ECO:0008006" key="3">
    <source>
        <dbReference type="Google" id="ProtNLM"/>
    </source>
</evidence>
<dbReference type="Proteomes" id="UP000626697">
    <property type="component" value="Unassembled WGS sequence"/>
</dbReference>
<sequence length="168" mass="18877">MIFIYNDYAGTHSTALAAAYHLNKLPTDRTLTKAEILNVDFFNKLTNRDMGRIIFHGVDEEDNSVYTLGRKNDKLVVPALKNLGEILQDVYQGDEKIIFSNTSHTVPFAMTMGGLFSRRLKIDRIGVPLLVLGAKQCYPNIIQLVNYTKQAGHLAKTKTVILENKSFS</sequence>
<dbReference type="RefSeq" id="WP_028390284.1">
    <property type="nucleotide sequence ID" value="NZ_JACJHX010000012.1"/>
</dbReference>
<comment type="caution">
    <text evidence="1">The sequence shown here is derived from an EMBL/GenBank/DDBJ whole genome shotgun (WGS) entry which is preliminary data.</text>
</comment>
<evidence type="ECO:0000313" key="1">
    <source>
        <dbReference type="EMBL" id="MBA9028199.1"/>
    </source>
</evidence>
<dbReference type="EMBL" id="JACJHX010000012">
    <property type="protein sequence ID" value="MBA9028199.1"/>
    <property type="molecule type" value="Genomic_DNA"/>
</dbReference>
<reference evidence="1 2" key="1">
    <citation type="submission" date="2020-08" db="EMBL/GenBank/DDBJ databases">
        <title>Genomic Encyclopedia of Type Strains, Phase IV (KMG-IV): sequencing the most valuable type-strain genomes for metagenomic binning, comparative biology and taxonomic classification.</title>
        <authorList>
            <person name="Goeker M."/>
        </authorList>
    </citation>
    <scope>NUCLEOTIDE SEQUENCE [LARGE SCALE GENOMIC DNA]</scope>
    <source>
        <strain evidence="1 2">DSM 105481</strain>
    </source>
</reference>
<organism evidence="1 2">
    <name type="scientific">Peribacillus huizhouensis</name>
    <dbReference type="NCBI Taxonomy" id="1501239"/>
    <lineage>
        <taxon>Bacteria</taxon>
        <taxon>Bacillati</taxon>
        <taxon>Bacillota</taxon>
        <taxon>Bacilli</taxon>
        <taxon>Bacillales</taxon>
        <taxon>Bacillaceae</taxon>
        <taxon>Peribacillus</taxon>
    </lineage>
</organism>
<dbReference type="InterPro" id="IPR021525">
    <property type="entry name" value="DUF3189"/>
</dbReference>
<evidence type="ECO:0000313" key="2">
    <source>
        <dbReference type="Proteomes" id="UP000626697"/>
    </source>
</evidence>
<dbReference type="Pfam" id="PF11385">
    <property type="entry name" value="DUF3189"/>
    <property type="match status" value="1"/>
</dbReference>
<name>A0ABR6CT48_9BACI</name>
<keyword evidence="2" id="KW-1185">Reference proteome</keyword>